<feature type="domain" description="Glycosyltransferase subfamily 4-like N-terminal" evidence="1">
    <location>
        <begin position="16"/>
        <end position="174"/>
    </location>
</feature>
<dbReference type="Pfam" id="PF13692">
    <property type="entry name" value="Glyco_trans_1_4"/>
    <property type="match status" value="1"/>
</dbReference>
<evidence type="ECO:0000313" key="2">
    <source>
        <dbReference type="EMBL" id="TGE07950.1"/>
    </source>
</evidence>
<dbReference type="Proteomes" id="UP000298337">
    <property type="component" value="Unassembled WGS sequence"/>
</dbReference>
<accession>A0A4Z0P7H1</accession>
<dbReference type="OrthoDB" id="862886at2"/>
<dbReference type="InterPro" id="IPR028098">
    <property type="entry name" value="Glyco_trans_4-like_N"/>
</dbReference>
<protein>
    <submittedName>
        <fullName evidence="2">Glycosyltransferase</fullName>
    </submittedName>
</protein>
<dbReference type="AlphaFoldDB" id="A0A4Z0P7H1"/>
<keyword evidence="3" id="KW-1185">Reference proteome</keyword>
<dbReference type="Pfam" id="PF13439">
    <property type="entry name" value="Glyco_transf_4"/>
    <property type="match status" value="1"/>
</dbReference>
<evidence type="ECO:0000259" key="1">
    <source>
        <dbReference type="Pfam" id="PF13439"/>
    </source>
</evidence>
<comment type="caution">
    <text evidence="2">The sequence shown here is derived from an EMBL/GenBank/DDBJ whole genome shotgun (WGS) entry which is preliminary data.</text>
</comment>
<proteinExistence type="predicted"/>
<dbReference type="PANTHER" id="PTHR12526:SF630">
    <property type="entry name" value="GLYCOSYLTRANSFERASE"/>
    <property type="match status" value="1"/>
</dbReference>
<dbReference type="Gene3D" id="3.40.50.2000">
    <property type="entry name" value="Glycogen Phosphorylase B"/>
    <property type="match status" value="3"/>
</dbReference>
<gene>
    <name evidence="2" type="ORF">EU556_09390</name>
</gene>
<evidence type="ECO:0000313" key="3">
    <source>
        <dbReference type="Proteomes" id="UP000298337"/>
    </source>
</evidence>
<name>A0A4Z0P7H1_9BACT</name>
<dbReference type="GO" id="GO:0016757">
    <property type="term" value="F:glycosyltransferase activity"/>
    <property type="evidence" value="ECO:0007669"/>
    <property type="project" value="UniProtKB-ARBA"/>
</dbReference>
<dbReference type="SUPFAM" id="SSF53756">
    <property type="entry name" value="UDP-Glycosyltransferase/glycogen phosphorylase"/>
    <property type="match status" value="1"/>
</dbReference>
<dbReference type="PANTHER" id="PTHR12526">
    <property type="entry name" value="GLYCOSYLTRANSFERASE"/>
    <property type="match status" value="1"/>
</dbReference>
<dbReference type="CDD" id="cd03801">
    <property type="entry name" value="GT4_PimA-like"/>
    <property type="match status" value="1"/>
</dbReference>
<keyword evidence="2" id="KW-0808">Transferase</keyword>
<sequence length="438" mass="49020">MLMRILYTTMNLQKAGSHVVALTLASGMAEKHEVFYFNHGEQLVDAGMVKAYLKPEVRLLDITCYPTLNKALWKINGLLKRLTGYAGFHELCKTFVFLFMIVRHRIELVHGHEILTKYSKLAKVARLLSVPIVVTDHNGYTMLLKVGDTSFYPYANQAKAIIAVSHYTARVLREGTTHESSEKLRAYGEKVLASDHKAEYDSLKSNQSTTPIAVPLTVPVTTIYNGVLRYNKSLPVPTTIKESLGIMPNALVFGMIARGTEQKGWRFALAAYQQLKQQYPQRHFNWLCMGDGPCIQEIKAELGTQHPDIIFVGNVDDPHYYMSVCDVGIVPSSFSEGLPLSIVEFFEHRVPVIGSDLCGIPEVITPDNAEPGGFLIEMEEDSTPCISSLLSHMARYVDDATLLNKHGEAALAIRRRFDMDQFIAAHEQLYTHVLASTK</sequence>
<organism evidence="2 3">
    <name type="scientific">Hymenobacter fodinae</name>
    <dbReference type="NCBI Taxonomy" id="2510796"/>
    <lineage>
        <taxon>Bacteria</taxon>
        <taxon>Pseudomonadati</taxon>
        <taxon>Bacteroidota</taxon>
        <taxon>Cytophagia</taxon>
        <taxon>Cytophagales</taxon>
        <taxon>Hymenobacteraceae</taxon>
        <taxon>Hymenobacter</taxon>
    </lineage>
</organism>
<dbReference type="EMBL" id="SRLA01000002">
    <property type="protein sequence ID" value="TGE07950.1"/>
    <property type="molecule type" value="Genomic_DNA"/>
</dbReference>
<reference evidence="2 3" key="1">
    <citation type="submission" date="2019-04" db="EMBL/GenBank/DDBJ databases">
        <authorList>
            <person name="Feng G."/>
            <person name="Zhang J."/>
            <person name="Zhu H."/>
        </authorList>
    </citation>
    <scope>NUCLEOTIDE SEQUENCE [LARGE SCALE GENOMIC DNA]</scope>
    <source>
        <strain evidence="2 3">92R-1</strain>
    </source>
</reference>